<dbReference type="PRINTS" id="PR00081">
    <property type="entry name" value="GDHRDH"/>
</dbReference>
<dbReference type="EC" id="1.1.1.47" evidence="3"/>
<dbReference type="GO" id="GO:0047936">
    <property type="term" value="F:glucose 1-dehydrogenase [NAD(P)+] activity"/>
    <property type="evidence" value="ECO:0007669"/>
    <property type="project" value="UniProtKB-EC"/>
</dbReference>
<dbReference type="InterPro" id="IPR036291">
    <property type="entry name" value="NAD(P)-bd_dom_sf"/>
</dbReference>
<evidence type="ECO:0000313" key="3">
    <source>
        <dbReference type="EMBL" id="WMX44086.1"/>
    </source>
</evidence>
<reference evidence="3 4" key="1">
    <citation type="submission" date="2023-09" db="EMBL/GenBank/DDBJ databases">
        <title>Complete genome of Streptomyces roseicoloratus T14.</title>
        <authorList>
            <person name="Bashizi T."/>
            <person name="Kim M.-J."/>
            <person name="Lee G."/>
            <person name="Tagele S.B."/>
            <person name="Shin J.-H."/>
        </authorList>
    </citation>
    <scope>NUCLEOTIDE SEQUENCE [LARGE SCALE GENOMIC DNA]</scope>
    <source>
        <strain evidence="3 4">T14</strain>
    </source>
</reference>
<proteinExistence type="inferred from homology"/>
<dbReference type="Pfam" id="PF13561">
    <property type="entry name" value="adh_short_C2"/>
    <property type="match status" value="1"/>
</dbReference>
<organism evidence="3 4">
    <name type="scientific">Streptomyces roseicoloratus</name>
    <dbReference type="NCBI Taxonomy" id="2508722"/>
    <lineage>
        <taxon>Bacteria</taxon>
        <taxon>Bacillati</taxon>
        <taxon>Actinomycetota</taxon>
        <taxon>Actinomycetes</taxon>
        <taxon>Kitasatosporales</taxon>
        <taxon>Streptomycetaceae</taxon>
        <taxon>Streptomyces</taxon>
    </lineage>
</organism>
<gene>
    <name evidence="3" type="ORF">RGF97_03355</name>
</gene>
<protein>
    <submittedName>
        <fullName evidence="3">Glucose 1-dehydrogenase</fullName>
        <ecNumber evidence="3">1.1.1.47</ecNumber>
    </submittedName>
</protein>
<accession>A0ABY9RRI3</accession>
<dbReference type="InterPro" id="IPR002347">
    <property type="entry name" value="SDR_fam"/>
</dbReference>
<dbReference type="Proteomes" id="UP001250858">
    <property type="component" value="Chromosome"/>
</dbReference>
<dbReference type="NCBIfam" id="NF005559">
    <property type="entry name" value="PRK07231.1"/>
    <property type="match status" value="1"/>
</dbReference>
<name>A0ABY9RRI3_9ACTN</name>
<evidence type="ECO:0000256" key="2">
    <source>
        <dbReference type="ARBA" id="ARBA00023002"/>
    </source>
</evidence>
<dbReference type="RefSeq" id="WP_246095057.1">
    <property type="nucleotide sequence ID" value="NZ_CP133762.1"/>
</dbReference>
<keyword evidence="4" id="KW-1185">Reference proteome</keyword>
<comment type="similarity">
    <text evidence="1">Belongs to the short-chain dehydrogenases/reductases (SDR) family.</text>
</comment>
<dbReference type="Gene3D" id="3.40.50.720">
    <property type="entry name" value="NAD(P)-binding Rossmann-like Domain"/>
    <property type="match status" value="1"/>
</dbReference>
<dbReference type="PRINTS" id="PR00080">
    <property type="entry name" value="SDRFAMILY"/>
</dbReference>
<dbReference type="PANTHER" id="PTHR43639">
    <property type="entry name" value="OXIDOREDUCTASE, SHORT-CHAIN DEHYDROGENASE/REDUCTASE FAMILY (AFU_ORTHOLOGUE AFUA_5G02870)"/>
    <property type="match status" value="1"/>
</dbReference>
<dbReference type="PANTHER" id="PTHR43639:SF1">
    <property type="entry name" value="SHORT-CHAIN DEHYDROGENASE_REDUCTASE FAMILY PROTEIN"/>
    <property type="match status" value="1"/>
</dbReference>
<dbReference type="EMBL" id="CP133762">
    <property type="protein sequence ID" value="WMX44086.1"/>
    <property type="molecule type" value="Genomic_DNA"/>
</dbReference>
<dbReference type="SUPFAM" id="SSF51735">
    <property type="entry name" value="NAD(P)-binding Rossmann-fold domains"/>
    <property type="match status" value="1"/>
</dbReference>
<evidence type="ECO:0000313" key="4">
    <source>
        <dbReference type="Proteomes" id="UP001250858"/>
    </source>
</evidence>
<sequence>MSDPTTPSSAPAQDRVALVTGASRGIGAGIARRLAADGIRVALTYTRGAAAADEVVGAIERAGGRALAIRADASGHEGPAAAVEAAVAHFGRLDILVNNAGYMDVSGAELTDVTPEVVDRTLHVNVRGALLTAQAAARHLPEGGRIVNIGSCLGERVPGGGMTPYAVSKAAILGLTRGLARDLGPRGITVNQVSPGPVDTDMNPADGPSADFQRAGTALGRYGAPADIAEAVAYLVSPGAAFVTGATLAVDGGATA</sequence>
<keyword evidence="2 3" id="KW-0560">Oxidoreductase</keyword>
<evidence type="ECO:0000256" key="1">
    <source>
        <dbReference type="ARBA" id="ARBA00006484"/>
    </source>
</evidence>